<reference evidence="3 4" key="1">
    <citation type="submission" date="2017-05" db="EMBL/GenBank/DDBJ databases">
        <title>The Genome Sequence of Tsuchiyaea wingfieldii DSM 27421.</title>
        <authorList>
            <person name="Cuomo C."/>
            <person name="Passer A."/>
            <person name="Billmyre B."/>
            <person name="Heitman J."/>
        </authorList>
    </citation>
    <scope>NUCLEOTIDE SEQUENCE [LARGE SCALE GENOMIC DNA]</scope>
    <source>
        <strain evidence="3 4">DSM 27421</strain>
    </source>
</reference>
<keyword evidence="4" id="KW-1185">Reference proteome</keyword>
<organism evidence="3 4">
    <name type="scientific">Cryptococcus floricola</name>
    <dbReference type="NCBI Taxonomy" id="2591691"/>
    <lineage>
        <taxon>Eukaryota</taxon>
        <taxon>Fungi</taxon>
        <taxon>Dikarya</taxon>
        <taxon>Basidiomycota</taxon>
        <taxon>Agaricomycotina</taxon>
        <taxon>Tremellomycetes</taxon>
        <taxon>Tremellales</taxon>
        <taxon>Cryptococcaceae</taxon>
        <taxon>Cryptococcus</taxon>
    </lineage>
</organism>
<feature type="region of interest" description="Disordered" evidence="1">
    <location>
        <begin position="83"/>
        <end position="107"/>
    </location>
</feature>
<proteinExistence type="predicted"/>
<dbReference type="Proteomes" id="UP000322245">
    <property type="component" value="Unassembled WGS sequence"/>
</dbReference>
<feature type="compositionally biased region" description="Low complexity" evidence="1">
    <location>
        <begin position="89"/>
        <end position="99"/>
    </location>
</feature>
<protein>
    <submittedName>
        <fullName evidence="3">Uncharacterized protein</fullName>
    </submittedName>
</protein>
<keyword evidence="2" id="KW-0732">Signal</keyword>
<comment type="caution">
    <text evidence="3">The sequence shown here is derived from an EMBL/GenBank/DDBJ whole genome shotgun (WGS) entry which is preliminary data.</text>
</comment>
<sequence>MRFFALFTATVPLLSYALAAPLGGPTIPPDTREASSLPARAVDFTSILQKLQNNVTSVPSLPGNFSKEDASALLDTLKGSFESAKSESELTPSPSSSSAKRSEKLVA</sequence>
<dbReference type="AlphaFoldDB" id="A0A5D3ANU2"/>
<dbReference type="EMBL" id="NIDF01000190">
    <property type="protein sequence ID" value="TYJ51753.1"/>
    <property type="molecule type" value="Genomic_DNA"/>
</dbReference>
<name>A0A5D3ANU2_9TREE</name>
<evidence type="ECO:0000256" key="1">
    <source>
        <dbReference type="SAM" id="MobiDB-lite"/>
    </source>
</evidence>
<accession>A0A5D3ANU2</accession>
<feature type="signal peptide" evidence="2">
    <location>
        <begin position="1"/>
        <end position="19"/>
    </location>
</feature>
<gene>
    <name evidence="3" type="ORF">B9479_007663</name>
</gene>
<feature type="chain" id="PRO_5022746064" evidence="2">
    <location>
        <begin position="20"/>
        <end position="107"/>
    </location>
</feature>
<evidence type="ECO:0000313" key="3">
    <source>
        <dbReference type="EMBL" id="TYJ51753.1"/>
    </source>
</evidence>
<evidence type="ECO:0000256" key="2">
    <source>
        <dbReference type="SAM" id="SignalP"/>
    </source>
</evidence>
<evidence type="ECO:0000313" key="4">
    <source>
        <dbReference type="Proteomes" id="UP000322245"/>
    </source>
</evidence>